<evidence type="ECO:0000313" key="2">
    <source>
        <dbReference type="EMBL" id="SLM62745.1"/>
    </source>
</evidence>
<protein>
    <submittedName>
        <fullName evidence="2">Non-ribosomal peptide synthetase</fullName>
    </submittedName>
</protein>
<dbReference type="RefSeq" id="WP_035342584.1">
    <property type="nucleotide sequence ID" value="NZ_LT615367.1"/>
</dbReference>
<accession>A0A375A9Q0</accession>
<proteinExistence type="predicted"/>
<dbReference type="Proteomes" id="UP000294820">
    <property type="component" value="Chromosome 1"/>
</dbReference>
<dbReference type="SUPFAM" id="SSF53328">
    <property type="entry name" value="Formyltransferase"/>
    <property type="match status" value="1"/>
</dbReference>
<dbReference type="GO" id="GO:0004479">
    <property type="term" value="F:methionyl-tRNA formyltransferase activity"/>
    <property type="evidence" value="ECO:0007669"/>
    <property type="project" value="TreeGrafter"/>
</dbReference>
<dbReference type="Pfam" id="PF02911">
    <property type="entry name" value="Formyl_trans_C"/>
    <property type="match status" value="1"/>
</dbReference>
<dbReference type="InterPro" id="IPR036477">
    <property type="entry name" value="Formyl_transf_N_sf"/>
</dbReference>
<dbReference type="Gene3D" id="1.10.1200.10">
    <property type="entry name" value="ACP-like"/>
    <property type="match status" value="1"/>
</dbReference>
<dbReference type="Pfam" id="PF00550">
    <property type="entry name" value="PP-binding"/>
    <property type="match status" value="1"/>
</dbReference>
<evidence type="ECO:0000313" key="3">
    <source>
        <dbReference type="Proteomes" id="UP000294820"/>
    </source>
</evidence>
<dbReference type="EMBL" id="LT615367">
    <property type="protein sequence ID" value="SLM62745.1"/>
    <property type="molecule type" value="Genomic_DNA"/>
</dbReference>
<dbReference type="InterPro" id="IPR005793">
    <property type="entry name" value="Formyl_trans_C"/>
</dbReference>
<dbReference type="PANTHER" id="PTHR11138:SF5">
    <property type="entry name" value="METHIONYL-TRNA FORMYLTRANSFERASE, MITOCHONDRIAL"/>
    <property type="match status" value="1"/>
</dbReference>
<dbReference type="SUPFAM" id="SSF47336">
    <property type="entry name" value="ACP-like"/>
    <property type="match status" value="1"/>
</dbReference>
<keyword evidence="3" id="KW-1185">Reference proteome</keyword>
<dbReference type="InterPro" id="IPR002376">
    <property type="entry name" value="Formyl_transf_N"/>
</dbReference>
<dbReference type="GO" id="GO:0005829">
    <property type="term" value="C:cytosol"/>
    <property type="evidence" value="ECO:0007669"/>
    <property type="project" value="TreeGrafter"/>
</dbReference>
<dbReference type="AlphaFoldDB" id="A0A375A9Q0"/>
<organism evidence="2 3">
    <name type="scientific">Dickeya aquatica</name>
    <dbReference type="NCBI Taxonomy" id="1401087"/>
    <lineage>
        <taxon>Bacteria</taxon>
        <taxon>Pseudomonadati</taxon>
        <taxon>Pseudomonadota</taxon>
        <taxon>Gammaproteobacteria</taxon>
        <taxon>Enterobacterales</taxon>
        <taxon>Pectobacteriaceae</taxon>
        <taxon>Dickeya</taxon>
    </lineage>
</organism>
<dbReference type="PROSITE" id="PS50075">
    <property type="entry name" value="CARRIER"/>
    <property type="match status" value="1"/>
</dbReference>
<dbReference type="PANTHER" id="PTHR11138">
    <property type="entry name" value="METHIONYL-TRNA FORMYLTRANSFERASE"/>
    <property type="match status" value="1"/>
</dbReference>
<dbReference type="KEGG" id="daq:DAQ1742_01808"/>
<dbReference type="Pfam" id="PF00551">
    <property type="entry name" value="Formyl_trans_N"/>
    <property type="match status" value="1"/>
</dbReference>
<gene>
    <name evidence="2" type="ORF">DAQ1742_01808</name>
</gene>
<feature type="domain" description="Carrier" evidence="1">
    <location>
        <begin position="594"/>
        <end position="664"/>
    </location>
</feature>
<name>A0A375A9Q0_9GAMM</name>
<sequence>MNTAVIKQSNENKIKPISCYVFGLGSLLKLCTQQLLANNRFDVLGFISADEDAIQWANKQGIKTLHLVDKVRYDLSADKIQRFLHNQQFDYFFSIVNAMKLPTSIINLPRKMAINFHDSELPKYAGVDATSWAIMKQEPVHAVTWHSMSNEIDEGEIVLQQLFPIENDDTAFTLNGKCFEAGVQSFSRLIRNIETNEIETKVQDLTKRSYYSRYKPFTDPDLEWNYGIIDWQKSAESIDALIRSLNFGQYRNSMLSAKVKFPKQYVLVGNSEITPDSSSKPAGTIVSIQNGKVVVSTLTKDLAIYNLRFLDGRVYNIHQENDVLRLNVGFQLAYDAPDKTELYQLDKQCLWNERYWADKIAKTRQSNSLSTDVSLQSKNKIYSIHLPDNKGLFLNEWDSQVQLLALYVIVISAKNNNSNVAVWSSQLELYNKFSKYSALFSLYFPSIYEINYGASLTNLIENVDREWKEVMLKAGFHHDLLHRFVELRSEHGWLKYNDFGFSAFSEHESIEHDYLFGMKLHSDTSCSNINLIVDTARFNSVVANQYSNAISFAIKNLKKWAESSLSVLEIVHYLKQYSNIENYQDVAAVLPNGSSEKDNVSLLSDIWCETLGVCSVEDNQNFFNSGDSITAMQFVQRFNLLTGRSIPLSYIYKKPNFSDWIELI</sequence>
<reference evidence="2 3" key="1">
    <citation type="submission" date="2016-09" db="EMBL/GenBank/DDBJ databases">
        <authorList>
            <person name="Reverchon S."/>
            <person name="Nasser W."/>
            <person name="Leonard S."/>
            <person name="Brochier C."/>
            <person name="Duprey A."/>
        </authorList>
    </citation>
    <scope>NUCLEOTIDE SEQUENCE [LARGE SCALE GENOMIC DNA]</scope>
    <source>
        <strain evidence="2 3">174/2</strain>
    </source>
</reference>
<dbReference type="InterPro" id="IPR011034">
    <property type="entry name" value="Formyl_transferase-like_C_sf"/>
</dbReference>
<dbReference type="InterPro" id="IPR036736">
    <property type="entry name" value="ACP-like_sf"/>
</dbReference>
<dbReference type="InterPro" id="IPR009081">
    <property type="entry name" value="PP-bd_ACP"/>
</dbReference>
<dbReference type="Gene3D" id="3.40.50.12230">
    <property type="match status" value="1"/>
</dbReference>
<evidence type="ECO:0000259" key="1">
    <source>
        <dbReference type="PROSITE" id="PS50075"/>
    </source>
</evidence>
<dbReference type="SUPFAM" id="SSF50486">
    <property type="entry name" value="FMT C-terminal domain-like"/>
    <property type="match status" value="1"/>
</dbReference>